<evidence type="ECO:0000256" key="1">
    <source>
        <dbReference type="SAM" id="MobiDB-lite"/>
    </source>
</evidence>
<feature type="compositionally biased region" description="Polar residues" evidence="1">
    <location>
        <begin position="1"/>
        <end position="14"/>
    </location>
</feature>
<dbReference type="AlphaFoldDB" id="A0A5C3PNP6"/>
<organism evidence="2 3">
    <name type="scientific">Polyporus arcularius HHB13444</name>
    <dbReference type="NCBI Taxonomy" id="1314778"/>
    <lineage>
        <taxon>Eukaryota</taxon>
        <taxon>Fungi</taxon>
        <taxon>Dikarya</taxon>
        <taxon>Basidiomycota</taxon>
        <taxon>Agaricomycotina</taxon>
        <taxon>Agaricomycetes</taxon>
        <taxon>Polyporales</taxon>
        <taxon>Polyporaceae</taxon>
        <taxon>Polyporus</taxon>
    </lineage>
</organism>
<dbReference type="InParanoid" id="A0A5C3PNP6"/>
<accession>A0A5C3PNP6</accession>
<evidence type="ECO:0000313" key="3">
    <source>
        <dbReference type="Proteomes" id="UP000308197"/>
    </source>
</evidence>
<proteinExistence type="predicted"/>
<gene>
    <name evidence="2" type="ORF">K466DRAFT_541962</name>
</gene>
<evidence type="ECO:0000313" key="2">
    <source>
        <dbReference type="EMBL" id="TFK91325.1"/>
    </source>
</evidence>
<reference evidence="2 3" key="1">
    <citation type="journal article" date="2019" name="Nat. Ecol. Evol.">
        <title>Megaphylogeny resolves global patterns of mushroom evolution.</title>
        <authorList>
            <person name="Varga T."/>
            <person name="Krizsan K."/>
            <person name="Foldi C."/>
            <person name="Dima B."/>
            <person name="Sanchez-Garcia M."/>
            <person name="Sanchez-Ramirez S."/>
            <person name="Szollosi G.J."/>
            <person name="Szarkandi J.G."/>
            <person name="Papp V."/>
            <person name="Albert L."/>
            <person name="Andreopoulos W."/>
            <person name="Angelini C."/>
            <person name="Antonin V."/>
            <person name="Barry K.W."/>
            <person name="Bougher N.L."/>
            <person name="Buchanan P."/>
            <person name="Buyck B."/>
            <person name="Bense V."/>
            <person name="Catcheside P."/>
            <person name="Chovatia M."/>
            <person name="Cooper J."/>
            <person name="Damon W."/>
            <person name="Desjardin D."/>
            <person name="Finy P."/>
            <person name="Geml J."/>
            <person name="Haridas S."/>
            <person name="Hughes K."/>
            <person name="Justo A."/>
            <person name="Karasinski D."/>
            <person name="Kautmanova I."/>
            <person name="Kiss B."/>
            <person name="Kocsube S."/>
            <person name="Kotiranta H."/>
            <person name="LaButti K.M."/>
            <person name="Lechner B.E."/>
            <person name="Liimatainen K."/>
            <person name="Lipzen A."/>
            <person name="Lukacs Z."/>
            <person name="Mihaltcheva S."/>
            <person name="Morgado L.N."/>
            <person name="Niskanen T."/>
            <person name="Noordeloos M.E."/>
            <person name="Ohm R.A."/>
            <person name="Ortiz-Santana B."/>
            <person name="Ovrebo C."/>
            <person name="Racz N."/>
            <person name="Riley R."/>
            <person name="Savchenko A."/>
            <person name="Shiryaev A."/>
            <person name="Soop K."/>
            <person name="Spirin V."/>
            <person name="Szebenyi C."/>
            <person name="Tomsovsky M."/>
            <person name="Tulloss R.E."/>
            <person name="Uehling J."/>
            <person name="Grigoriev I.V."/>
            <person name="Vagvolgyi C."/>
            <person name="Papp T."/>
            <person name="Martin F.M."/>
            <person name="Miettinen O."/>
            <person name="Hibbett D.S."/>
            <person name="Nagy L.G."/>
        </authorList>
    </citation>
    <scope>NUCLEOTIDE SEQUENCE [LARGE SCALE GENOMIC DNA]</scope>
    <source>
        <strain evidence="2 3">HHB13444</strain>
    </source>
</reference>
<sequence>MSSNPSTNGNQSRGASVGGGLGTAVRGAFETVQGIGNNIRGNAMDFVDSATGTGPRHSTEAEVGRKQTEEGVQRMEAGSHGVANTSSTAATTGSTGHAPPPPTTTATAAPPLPPRNAQGSL</sequence>
<protein>
    <submittedName>
        <fullName evidence="2">Uncharacterized protein</fullName>
    </submittedName>
</protein>
<dbReference type="Proteomes" id="UP000308197">
    <property type="component" value="Unassembled WGS sequence"/>
</dbReference>
<feature type="compositionally biased region" description="Low complexity" evidence="1">
    <location>
        <begin position="85"/>
        <end position="97"/>
    </location>
</feature>
<feature type="compositionally biased region" description="Basic and acidic residues" evidence="1">
    <location>
        <begin position="57"/>
        <end position="73"/>
    </location>
</feature>
<feature type="region of interest" description="Disordered" evidence="1">
    <location>
        <begin position="1"/>
        <end position="22"/>
    </location>
</feature>
<feature type="region of interest" description="Disordered" evidence="1">
    <location>
        <begin position="39"/>
        <end position="121"/>
    </location>
</feature>
<keyword evidence="3" id="KW-1185">Reference proteome</keyword>
<name>A0A5C3PNP6_9APHY</name>
<dbReference type="EMBL" id="ML211023">
    <property type="protein sequence ID" value="TFK91325.1"/>
    <property type="molecule type" value="Genomic_DNA"/>
</dbReference>
<dbReference type="STRING" id="1314778.A0A5C3PNP6"/>